<dbReference type="RefSeq" id="WP_167046169.1">
    <property type="nucleotide sequence ID" value="NZ_JAAOZB010000001.1"/>
</dbReference>
<comment type="caution">
    <text evidence="3">The sequence shown here is derived from an EMBL/GenBank/DDBJ whole genome shotgun (WGS) entry which is preliminary data.</text>
</comment>
<dbReference type="InterPro" id="IPR036249">
    <property type="entry name" value="Thioredoxin-like_sf"/>
</dbReference>
<evidence type="ECO:0000313" key="4">
    <source>
        <dbReference type="Proteomes" id="UP000526083"/>
    </source>
</evidence>
<gene>
    <name evidence="3" type="ORF">FHX48_001970</name>
</gene>
<evidence type="ECO:0000256" key="1">
    <source>
        <dbReference type="SAM" id="Phobius"/>
    </source>
</evidence>
<protein>
    <submittedName>
        <fullName evidence="3">Protein-disulfide isomerase</fullName>
    </submittedName>
</protein>
<dbReference type="SUPFAM" id="SSF52833">
    <property type="entry name" value="Thioredoxin-like"/>
    <property type="match status" value="1"/>
</dbReference>
<evidence type="ECO:0000259" key="2">
    <source>
        <dbReference type="Pfam" id="PF13462"/>
    </source>
</evidence>
<accession>A0A7W3JPY4</accession>
<organism evidence="3 4">
    <name type="scientific">Microbacterium halimionae</name>
    <dbReference type="NCBI Taxonomy" id="1526413"/>
    <lineage>
        <taxon>Bacteria</taxon>
        <taxon>Bacillati</taxon>
        <taxon>Actinomycetota</taxon>
        <taxon>Actinomycetes</taxon>
        <taxon>Micrococcales</taxon>
        <taxon>Microbacteriaceae</taxon>
        <taxon>Microbacterium</taxon>
    </lineage>
</organism>
<dbReference type="InterPro" id="IPR012336">
    <property type="entry name" value="Thioredoxin-like_fold"/>
</dbReference>
<keyword evidence="3" id="KW-0413">Isomerase</keyword>
<dbReference type="Gene3D" id="3.40.30.10">
    <property type="entry name" value="Glutaredoxin"/>
    <property type="match status" value="1"/>
</dbReference>
<sequence>MAAAARKVNTFVIGVTIAVVVVLAGVTALVVWMNSAASDPGVAPEASNVNSETGAIVFGDGPDVVDTYIDFMCPYCNQFEQSEGDTIQGLIESGDITLNVHPVSILDRLSNGTEYSSRSAAAMYAVAAADPDNAYAFLEAMYANQPAENSDGLSDEQIIQLARDAGVNVTSDLEDAITSGEYTNYAQSQSLPDGATGTPTLVVNDEIISITYDPQTDILANLSS</sequence>
<dbReference type="GO" id="GO:0016853">
    <property type="term" value="F:isomerase activity"/>
    <property type="evidence" value="ECO:0007669"/>
    <property type="project" value="UniProtKB-KW"/>
</dbReference>
<dbReference type="Pfam" id="PF13462">
    <property type="entry name" value="Thioredoxin_4"/>
    <property type="match status" value="1"/>
</dbReference>
<dbReference type="Proteomes" id="UP000526083">
    <property type="component" value="Unassembled WGS sequence"/>
</dbReference>
<feature type="domain" description="Thioredoxin-like fold" evidence="2">
    <location>
        <begin position="61"/>
        <end position="213"/>
    </location>
</feature>
<name>A0A7W3JPY4_9MICO</name>
<keyword evidence="1" id="KW-0812">Transmembrane</keyword>
<dbReference type="EMBL" id="JACGWY010000003">
    <property type="protein sequence ID" value="MBA8816877.1"/>
    <property type="molecule type" value="Genomic_DNA"/>
</dbReference>
<feature type="transmembrane region" description="Helical" evidence="1">
    <location>
        <begin position="12"/>
        <end position="33"/>
    </location>
</feature>
<reference evidence="3 4" key="1">
    <citation type="submission" date="2020-07" db="EMBL/GenBank/DDBJ databases">
        <title>Sequencing the genomes of 1000 actinobacteria strains.</title>
        <authorList>
            <person name="Klenk H.-P."/>
        </authorList>
    </citation>
    <scope>NUCLEOTIDE SEQUENCE [LARGE SCALE GENOMIC DNA]</scope>
    <source>
        <strain evidence="3 4">DSM 27576</strain>
    </source>
</reference>
<dbReference type="AlphaFoldDB" id="A0A7W3JPY4"/>
<evidence type="ECO:0000313" key="3">
    <source>
        <dbReference type="EMBL" id="MBA8816877.1"/>
    </source>
</evidence>
<keyword evidence="4" id="KW-1185">Reference proteome</keyword>
<keyword evidence="1" id="KW-0472">Membrane</keyword>
<keyword evidence="1" id="KW-1133">Transmembrane helix</keyword>
<proteinExistence type="predicted"/>